<dbReference type="InterPro" id="IPR001694">
    <property type="entry name" value="NADH_UbQ_OxRdtase_su1/FPO"/>
</dbReference>
<dbReference type="eggNOG" id="arCOG01545">
    <property type="taxonomic scope" value="Archaea"/>
</dbReference>
<gene>
    <name evidence="5" type="ordered locus">Aboo_0676</name>
</gene>
<dbReference type="KEGG" id="abi:Aboo_0676"/>
<keyword evidence="4" id="KW-0472">Membrane</keyword>
<evidence type="ECO:0000313" key="5">
    <source>
        <dbReference type="EMBL" id="ADD08487.1"/>
    </source>
</evidence>
<evidence type="ECO:0000256" key="2">
    <source>
        <dbReference type="ARBA" id="ARBA00022692"/>
    </source>
</evidence>
<evidence type="ECO:0000256" key="4">
    <source>
        <dbReference type="ARBA" id="ARBA00023136"/>
    </source>
</evidence>
<dbReference type="OrthoDB" id="15253at2157"/>
<dbReference type="InterPro" id="IPR018086">
    <property type="entry name" value="NADH_UbQ_OxRdtase_su1_CS"/>
</dbReference>
<dbReference type="PANTHER" id="PTHR43359:SF1">
    <property type="entry name" value="FORMATE HYDROGENLYASE SUBUNIT 4-RELATED"/>
    <property type="match status" value="1"/>
</dbReference>
<dbReference type="GO" id="GO:0005886">
    <property type="term" value="C:plasma membrane"/>
    <property type="evidence" value="ECO:0007669"/>
    <property type="project" value="TreeGrafter"/>
</dbReference>
<dbReference type="PANTHER" id="PTHR43359">
    <property type="entry name" value="FORMATE HYDROGENLYASE SUBUNIT 4"/>
    <property type="match status" value="1"/>
</dbReference>
<dbReference type="EMBL" id="CP001941">
    <property type="protein sequence ID" value="ADD08487.1"/>
    <property type="molecule type" value="Genomic_DNA"/>
</dbReference>
<dbReference type="InterPro" id="IPR052561">
    <property type="entry name" value="ComplexI_Subunit1"/>
</dbReference>
<proteinExistence type="predicted"/>
<sequence>MVQVGLEVVWYIAATFLIILFAIPFGLLTKGIDRKLAAHMQWRVGPPIWQPFWDVKKLFQKETIVPDDAISWLYNAAPILCLASTVIILLYIPLGPFSPVLNGHGDVILILYLLTIPSLAMVAGGFASSSPFASVGAQREMVLMMSYEFPLAATVIALAWKISSLFPHEAVFSLTAFVKHPVWNIMGPFGIVGAVILLIVLLLVTTGEITKVPFDIAEAETEIAEGVFVEYSGRNLGLFYLADAVKTVVMSALIVAIFFPYNLSPLLMPYISMPCWGWAIVDFLFFLLKLEIVIFFCMTFIRVSVARFRVDQVVKVYWGYLTLASLIALILIALDVML</sequence>
<dbReference type="AlphaFoldDB" id="B5I9N8"/>
<protein>
    <submittedName>
        <fullName evidence="5">Respiratory-chain NADH dehydrogenase subunit 1</fullName>
    </submittedName>
</protein>
<dbReference type="STRING" id="439481.Aboo_0676"/>
<name>B5I9N8_ACIB4</name>
<keyword evidence="6" id="KW-1185">Reference proteome</keyword>
<accession>B5I9N8</accession>
<dbReference type="PROSITE" id="PS00668">
    <property type="entry name" value="COMPLEX1_ND1_2"/>
    <property type="match status" value="1"/>
</dbReference>
<evidence type="ECO:0000313" key="6">
    <source>
        <dbReference type="Proteomes" id="UP000001400"/>
    </source>
</evidence>
<keyword evidence="3" id="KW-1133">Transmembrane helix</keyword>
<dbReference type="Pfam" id="PF00146">
    <property type="entry name" value="NADHdh"/>
    <property type="match status" value="1"/>
</dbReference>
<dbReference type="GeneID" id="8827622"/>
<dbReference type="RefSeq" id="WP_008082226.1">
    <property type="nucleotide sequence ID" value="NC_013926.1"/>
</dbReference>
<keyword evidence="2" id="KW-0812">Transmembrane</keyword>
<dbReference type="Proteomes" id="UP000001400">
    <property type="component" value="Chromosome"/>
</dbReference>
<evidence type="ECO:0000256" key="1">
    <source>
        <dbReference type="ARBA" id="ARBA00004141"/>
    </source>
</evidence>
<dbReference type="HOGENOM" id="CLU_015134_0_2_2"/>
<organism evidence="5 6">
    <name type="scientific">Aciduliprofundum boonei (strain DSM 19572 / T469)</name>
    <dbReference type="NCBI Taxonomy" id="439481"/>
    <lineage>
        <taxon>Archaea</taxon>
        <taxon>Methanobacteriati</taxon>
        <taxon>Thermoplasmatota</taxon>
        <taxon>DHVE2 group</taxon>
        <taxon>Candidatus Aciduliprofundum</taxon>
    </lineage>
</organism>
<comment type="subcellular location">
    <subcellularLocation>
        <location evidence="1">Membrane</location>
        <topology evidence="1">Multi-pass membrane protein</topology>
    </subcellularLocation>
</comment>
<evidence type="ECO:0000256" key="3">
    <source>
        <dbReference type="ARBA" id="ARBA00022989"/>
    </source>
</evidence>
<reference evidence="5" key="1">
    <citation type="submission" date="2010-02" db="EMBL/GenBank/DDBJ databases">
        <title>Complete sequence of Aciduliprofundum boonei T469.</title>
        <authorList>
            <consortium name="US DOE Joint Genome Institute"/>
            <person name="Lucas S."/>
            <person name="Copeland A."/>
            <person name="Lapidus A."/>
            <person name="Cheng J.-F."/>
            <person name="Bruce D."/>
            <person name="Goodwin L."/>
            <person name="Pitluck S."/>
            <person name="Saunders E."/>
            <person name="Detter J.C."/>
            <person name="Han C."/>
            <person name="Tapia R."/>
            <person name="Land M."/>
            <person name="Hauser L."/>
            <person name="Kyrpides N."/>
            <person name="Mikhailova N."/>
            <person name="Flores G."/>
            <person name="Reysenbach A.-L."/>
            <person name="Woyke T."/>
        </authorList>
    </citation>
    <scope>NUCLEOTIDE SEQUENCE</scope>
    <source>
        <strain evidence="5">T469</strain>
    </source>
</reference>